<evidence type="ECO:0000259" key="3">
    <source>
        <dbReference type="Pfam" id="PF02902"/>
    </source>
</evidence>
<reference evidence="4 5" key="1">
    <citation type="submission" date="2022-03" db="EMBL/GenBank/DDBJ databases">
        <authorList>
            <person name="Macdonald S."/>
            <person name="Ahmed S."/>
            <person name="Newling K."/>
        </authorList>
    </citation>
    <scope>NUCLEOTIDE SEQUENCE [LARGE SCALE GENOMIC DNA]</scope>
</reference>
<organism evidence="4 5">
    <name type="scientific">Eruca vesicaria subsp. sativa</name>
    <name type="common">Garden rocket</name>
    <name type="synonym">Eruca sativa</name>
    <dbReference type="NCBI Taxonomy" id="29727"/>
    <lineage>
        <taxon>Eukaryota</taxon>
        <taxon>Viridiplantae</taxon>
        <taxon>Streptophyta</taxon>
        <taxon>Embryophyta</taxon>
        <taxon>Tracheophyta</taxon>
        <taxon>Spermatophyta</taxon>
        <taxon>Magnoliopsida</taxon>
        <taxon>eudicotyledons</taxon>
        <taxon>Gunneridae</taxon>
        <taxon>Pentapetalae</taxon>
        <taxon>rosids</taxon>
        <taxon>malvids</taxon>
        <taxon>Brassicales</taxon>
        <taxon>Brassicaceae</taxon>
        <taxon>Brassiceae</taxon>
        <taxon>Eruca</taxon>
    </lineage>
</organism>
<dbReference type="Proteomes" id="UP001642260">
    <property type="component" value="Unassembled WGS sequence"/>
</dbReference>
<protein>
    <recommendedName>
        <fullName evidence="3">Ubiquitin-like protease family profile domain-containing protein</fullName>
    </recommendedName>
</protein>
<name>A0ABC8JW44_ERUVS</name>
<accession>A0ABC8JW44</accession>
<evidence type="ECO:0000313" key="5">
    <source>
        <dbReference type="Proteomes" id="UP001642260"/>
    </source>
</evidence>
<keyword evidence="2" id="KW-0378">Hydrolase</keyword>
<proteinExistence type="predicted"/>
<gene>
    <name evidence="4" type="ORF">ERUC_LOCUS16105</name>
</gene>
<keyword evidence="5" id="KW-1185">Reference proteome</keyword>
<dbReference type="InterPro" id="IPR003653">
    <property type="entry name" value="Peptidase_C48_C"/>
</dbReference>
<dbReference type="EMBL" id="CAKOAT010151709">
    <property type="protein sequence ID" value="CAH8343498.1"/>
    <property type="molecule type" value="Genomic_DNA"/>
</dbReference>
<evidence type="ECO:0000256" key="1">
    <source>
        <dbReference type="ARBA" id="ARBA00022670"/>
    </source>
</evidence>
<dbReference type="GO" id="GO:0006508">
    <property type="term" value="P:proteolysis"/>
    <property type="evidence" value="ECO:0007669"/>
    <property type="project" value="UniProtKB-KW"/>
</dbReference>
<dbReference type="GO" id="GO:0008233">
    <property type="term" value="F:peptidase activity"/>
    <property type="evidence" value="ECO:0007669"/>
    <property type="project" value="UniProtKB-KW"/>
</dbReference>
<sequence length="97" mass="10928">MFLTVIDNKEMRNSCRPFTKMIPAILNGMIPTAVRKKSDKQFIAQRLKSKSVPRNDNPGDCGLSDEIIQDVRRKLAAQIYDVVGEPQITDLFPAPPK</sequence>
<evidence type="ECO:0000313" key="4">
    <source>
        <dbReference type="EMBL" id="CAH8343498.1"/>
    </source>
</evidence>
<keyword evidence="1" id="KW-0645">Protease</keyword>
<feature type="domain" description="Ubiquitin-like protease family profile" evidence="3">
    <location>
        <begin position="10"/>
        <end position="63"/>
    </location>
</feature>
<dbReference type="Pfam" id="PF02902">
    <property type="entry name" value="Peptidase_C48"/>
    <property type="match status" value="1"/>
</dbReference>
<dbReference type="AlphaFoldDB" id="A0ABC8JW44"/>
<evidence type="ECO:0000256" key="2">
    <source>
        <dbReference type="ARBA" id="ARBA00022801"/>
    </source>
</evidence>
<comment type="caution">
    <text evidence="4">The sequence shown here is derived from an EMBL/GenBank/DDBJ whole genome shotgun (WGS) entry which is preliminary data.</text>
</comment>